<keyword evidence="4" id="KW-1185">Reference proteome</keyword>
<feature type="signal peptide" evidence="2">
    <location>
        <begin position="1"/>
        <end position="25"/>
    </location>
</feature>
<organism evidence="3 4">
    <name type="scientific">Debaryomyces fabryi</name>
    <dbReference type="NCBI Taxonomy" id="58627"/>
    <lineage>
        <taxon>Eukaryota</taxon>
        <taxon>Fungi</taxon>
        <taxon>Dikarya</taxon>
        <taxon>Ascomycota</taxon>
        <taxon>Saccharomycotina</taxon>
        <taxon>Pichiomycetes</taxon>
        <taxon>Debaryomycetaceae</taxon>
        <taxon>Debaryomyces</taxon>
    </lineage>
</organism>
<sequence length="311" mass="35643">MQFAHTKVLFYVLSLSLFFAKRTTATQTSKKHPLSELYSNALRDDFNDCMNKIEMDNMRYHSCQGFSSVEDCRCSFLKDVNHQCKSLGAKSSNYWYFEHQMQSNCKKIPKVGYSLEILSRYIGNNDFSYDHKLGINASVYGAGTFKTDTPTQYNSLEEYEPHELDTYDLSHELHKRSNAAIDTLDFKEYYEKKKPNAMTINCKLMRSLKITASPTNHQMTQFSTTILVQNPTGTHTTSIEAIMVLPKNKEQSQDSRNDKRSNIVRVNATTNFKEASVVYMSDASFFSQQISLILLTASVLLSLIFVPCYIL</sequence>
<feature type="chain" id="PRO_5006884549" evidence="2">
    <location>
        <begin position="26"/>
        <end position="311"/>
    </location>
</feature>
<evidence type="ECO:0000256" key="1">
    <source>
        <dbReference type="SAM" id="Phobius"/>
    </source>
</evidence>
<comment type="caution">
    <text evidence="3">The sequence shown here is derived from an EMBL/GenBank/DDBJ whole genome shotgun (WGS) entry which is preliminary data.</text>
</comment>
<keyword evidence="2" id="KW-0732">Signal</keyword>
<accession>A0A0V1PYQ4</accession>
<keyword evidence="1" id="KW-0472">Membrane</keyword>
<keyword evidence="1" id="KW-0812">Transmembrane</keyword>
<proteinExistence type="predicted"/>
<dbReference type="AlphaFoldDB" id="A0A0V1PYQ4"/>
<dbReference type="Proteomes" id="UP000054251">
    <property type="component" value="Unassembled WGS sequence"/>
</dbReference>
<feature type="transmembrane region" description="Helical" evidence="1">
    <location>
        <begin position="290"/>
        <end position="310"/>
    </location>
</feature>
<name>A0A0V1PYQ4_9ASCO</name>
<dbReference type="OrthoDB" id="4027301at2759"/>
<keyword evidence="1" id="KW-1133">Transmembrane helix</keyword>
<dbReference type="GeneID" id="26839987"/>
<evidence type="ECO:0000313" key="4">
    <source>
        <dbReference type="Proteomes" id="UP000054251"/>
    </source>
</evidence>
<evidence type="ECO:0000256" key="2">
    <source>
        <dbReference type="SAM" id="SignalP"/>
    </source>
</evidence>
<gene>
    <name evidence="3" type="ORF">AC631_02978</name>
</gene>
<dbReference type="RefSeq" id="XP_015467384.1">
    <property type="nucleotide sequence ID" value="XM_015611807.1"/>
</dbReference>
<dbReference type="EMBL" id="LMYN01000058">
    <property type="protein sequence ID" value="KSA01282.1"/>
    <property type="molecule type" value="Genomic_DNA"/>
</dbReference>
<reference evidence="3 4" key="1">
    <citation type="submission" date="2015-11" db="EMBL/GenBank/DDBJ databases">
        <title>The genome of Debaryomyces fabryi.</title>
        <authorList>
            <person name="Tafer H."/>
            <person name="Lopandic K."/>
        </authorList>
    </citation>
    <scope>NUCLEOTIDE SEQUENCE [LARGE SCALE GENOMIC DNA]</scope>
    <source>
        <strain evidence="3 4">CBS 789</strain>
    </source>
</reference>
<evidence type="ECO:0000313" key="3">
    <source>
        <dbReference type="EMBL" id="KSA01282.1"/>
    </source>
</evidence>
<protein>
    <submittedName>
        <fullName evidence="3">Uncharacterized protein</fullName>
    </submittedName>
</protein>